<organism evidence="3">
    <name type="scientific">marine metagenome</name>
    <dbReference type="NCBI Taxonomy" id="408172"/>
    <lineage>
        <taxon>unclassified sequences</taxon>
        <taxon>metagenomes</taxon>
        <taxon>ecological metagenomes</taxon>
    </lineage>
</organism>
<evidence type="ECO:0000256" key="1">
    <source>
        <dbReference type="SAM" id="MobiDB-lite"/>
    </source>
</evidence>
<dbReference type="EMBL" id="UINC01072475">
    <property type="protein sequence ID" value="SVC08135.1"/>
    <property type="molecule type" value="Genomic_DNA"/>
</dbReference>
<protein>
    <submittedName>
        <fullName evidence="3">Uncharacterized protein</fullName>
    </submittedName>
</protein>
<keyword evidence="2" id="KW-0812">Transmembrane</keyword>
<accession>A0A382J987</accession>
<gene>
    <name evidence="3" type="ORF">METZ01_LOCUS260989</name>
</gene>
<feature type="compositionally biased region" description="Basic and acidic residues" evidence="1">
    <location>
        <begin position="56"/>
        <end position="73"/>
    </location>
</feature>
<name>A0A382J987_9ZZZZ</name>
<feature type="transmembrane region" description="Helical" evidence="2">
    <location>
        <begin position="6"/>
        <end position="27"/>
    </location>
</feature>
<evidence type="ECO:0000256" key="2">
    <source>
        <dbReference type="SAM" id="Phobius"/>
    </source>
</evidence>
<dbReference type="AlphaFoldDB" id="A0A382J987"/>
<keyword evidence="2" id="KW-0472">Membrane</keyword>
<sequence>MDEVGSKWLASAVLVAAVAVIAVFVVGGEDEHTDTSSAADVRSGGINDLRAAVPNRPDKPDRPDWSRKPERLYKSGGPGWGPDHRGP</sequence>
<proteinExistence type="predicted"/>
<feature type="region of interest" description="Disordered" evidence="1">
    <location>
        <begin position="29"/>
        <end position="87"/>
    </location>
</feature>
<keyword evidence="2" id="KW-1133">Transmembrane helix</keyword>
<reference evidence="3" key="1">
    <citation type="submission" date="2018-05" db="EMBL/GenBank/DDBJ databases">
        <authorList>
            <person name="Lanie J.A."/>
            <person name="Ng W.-L."/>
            <person name="Kazmierczak K.M."/>
            <person name="Andrzejewski T.M."/>
            <person name="Davidsen T.M."/>
            <person name="Wayne K.J."/>
            <person name="Tettelin H."/>
            <person name="Glass J.I."/>
            <person name="Rusch D."/>
            <person name="Podicherti R."/>
            <person name="Tsui H.-C.T."/>
            <person name="Winkler M.E."/>
        </authorList>
    </citation>
    <scope>NUCLEOTIDE SEQUENCE</scope>
</reference>
<feature type="non-terminal residue" evidence="3">
    <location>
        <position position="87"/>
    </location>
</feature>
<evidence type="ECO:0000313" key="3">
    <source>
        <dbReference type="EMBL" id="SVC08135.1"/>
    </source>
</evidence>